<evidence type="ECO:0000313" key="10">
    <source>
        <dbReference type="RefSeq" id="XP_004417740.1"/>
    </source>
</evidence>
<sequence>RDLVGVVEPLPHDETYCDPASLFHVANDYSFIRYYTRTIYQFQFQEALCQIAKHEGPLHKCDISNSSEAGQTLL</sequence>
<dbReference type="RefSeq" id="XP_004417740.1">
    <property type="nucleotide sequence ID" value="XM_004417683.1"/>
</dbReference>
<dbReference type="AlphaFoldDB" id="A0A9B0HGB7"/>
<name>A0A9B0HGB7_ODORO</name>
<feature type="disulfide bond" evidence="7">
    <location>
        <begin position="49"/>
        <end position="61"/>
    </location>
</feature>
<keyword evidence="9" id="KW-1185">Reference proteome</keyword>
<comment type="similarity">
    <text evidence="2 8">Belongs to the peptidase M2 family.</text>
</comment>
<evidence type="ECO:0000256" key="1">
    <source>
        <dbReference type="ARBA" id="ARBA00001923"/>
    </source>
</evidence>
<protein>
    <submittedName>
        <fullName evidence="10">Angiotensin-converting enzyme 2-like</fullName>
    </submittedName>
</protein>
<dbReference type="InterPro" id="IPR001548">
    <property type="entry name" value="Peptidase_M2"/>
</dbReference>
<accession>A0A9B0HGB7</accession>
<evidence type="ECO:0000256" key="6">
    <source>
        <dbReference type="PIRSR" id="PIRSR601548-2"/>
    </source>
</evidence>
<dbReference type="GO" id="GO:0008241">
    <property type="term" value="F:peptidyl-dipeptidase activity"/>
    <property type="evidence" value="ECO:0007669"/>
    <property type="project" value="InterPro"/>
</dbReference>
<keyword evidence="3" id="KW-0732">Signal</keyword>
<comment type="cofactor">
    <cofactor evidence="1">
        <name>chloride</name>
        <dbReference type="ChEBI" id="CHEBI:17996"/>
    </cofactor>
</comment>
<reference evidence="10" key="1">
    <citation type="submission" date="2025-08" db="UniProtKB">
        <authorList>
            <consortium name="RefSeq"/>
        </authorList>
    </citation>
    <scope>IDENTIFICATION</scope>
</reference>
<evidence type="ECO:0000256" key="5">
    <source>
        <dbReference type="ARBA" id="ARBA00023180"/>
    </source>
</evidence>
<evidence type="ECO:0000256" key="8">
    <source>
        <dbReference type="PROSITE-ProRule" id="PRU01355"/>
    </source>
</evidence>
<gene>
    <name evidence="10" type="primary">LOC101375930</name>
</gene>
<proteinExistence type="inferred from homology"/>
<dbReference type="PROSITE" id="PS52011">
    <property type="entry name" value="PEPTIDASE_M2"/>
    <property type="match status" value="1"/>
</dbReference>
<evidence type="ECO:0000256" key="7">
    <source>
        <dbReference type="PIRSR" id="PIRSR601548-4"/>
    </source>
</evidence>
<organism evidence="9 10">
    <name type="scientific">Odobenus rosmarus divergens</name>
    <name type="common">Pacific walrus</name>
    <dbReference type="NCBI Taxonomy" id="9708"/>
    <lineage>
        <taxon>Eukaryota</taxon>
        <taxon>Metazoa</taxon>
        <taxon>Chordata</taxon>
        <taxon>Craniata</taxon>
        <taxon>Vertebrata</taxon>
        <taxon>Euteleostomi</taxon>
        <taxon>Mammalia</taxon>
        <taxon>Eutheria</taxon>
        <taxon>Laurasiatheria</taxon>
        <taxon>Carnivora</taxon>
        <taxon>Caniformia</taxon>
        <taxon>Pinnipedia</taxon>
        <taxon>Odobenidae</taxon>
        <taxon>Odobenus</taxon>
    </lineage>
</organism>
<comment type="caution">
    <text evidence="8">Lacks conserved residue(s) required for the propagation of feature annotation.</text>
</comment>
<dbReference type="PANTHER" id="PTHR10514:SF24">
    <property type="entry name" value="ANGIOTENSIN-CONVERTING ENZYME 2"/>
    <property type="match status" value="1"/>
</dbReference>
<keyword evidence="4 7" id="KW-1015">Disulfide bond</keyword>
<feature type="binding site" evidence="6">
    <location>
        <position position="33"/>
    </location>
    <ligand>
        <name>chloride</name>
        <dbReference type="ChEBI" id="CHEBI:17996"/>
        <label>1</label>
    </ligand>
</feature>
<dbReference type="Pfam" id="PF01401">
    <property type="entry name" value="Peptidase_M2"/>
    <property type="match status" value="1"/>
</dbReference>
<evidence type="ECO:0000256" key="4">
    <source>
        <dbReference type="ARBA" id="ARBA00023157"/>
    </source>
</evidence>
<dbReference type="SUPFAM" id="SSF55486">
    <property type="entry name" value="Metalloproteases ('zincins'), catalytic domain"/>
    <property type="match status" value="1"/>
</dbReference>
<dbReference type="GO" id="GO:0008237">
    <property type="term" value="F:metallopeptidase activity"/>
    <property type="evidence" value="ECO:0007669"/>
    <property type="project" value="InterPro"/>
</dbReference>
<dbReference type="PANTHER" id="PTHR10514">
    <property type="entry name" value="ANGIOTENSIN-CONVERTING ENZYME"/>
    <property type="match status" value="1"/>
</dbReference>
<dbReference type="GO" id="GO:0006508">
    <property type="term" value="P:proteolysis"/>
    <property type="evidence" value="ECO:0007669"/>
    <property type="project" value="InterPro"/>
</dbReference>
<feature type="non-terminal residue" evidence="10">
    <location>
        <position position="1"/>
    </location>
</feature>
<keyword evidence="5" id="KW-0325">Glycoprotein</keyword>
<evidence type="ECO:0000313" key="9">
    <source>
        <dbReference type="Proteomes" id="UP000245340"/>
    </source>
</evidence>
<dbReference type="GO" id="GO:0005886">
    <property type="term" value="C:plasma membrane"/>
    <property type="evidence" value="ECO:0007669"/>
    <property type="project" value="TreeGrafter"/>
</dbReference>
<dbReference type="Proteomes" id="UP000245340">
    <property type="component" value="Unplaced"/>
</dbReference>
<evidence type="ECO:0000256" key="3">
    <source>
        <dbReference type="ARBA" id="ARBA00022729"/>
    </source>
</evidence>
<evidence type="ECO:0000256" key="2">
    <source>
        <dbReference type="ARBA" id="ARBA00008139"/>
    </source>
</evidence>
<dbReference type="GO" id="GO:0005615">
    <property type="term" value="C:extracellular space"/>
    <property type="evidence" value="ECO:0007669"/>
    <property type="project" value="TreeGrafter"/>
</dbReference>